<dbReference type="PANTHER" id="PTHR45138:SF9">
    <property type="entry name" value="DIGUANYLATE CYCLASE DGCM-RELATED"/>
    <property type="match status" value="1"/>
</dbReference>
<dbReference type="InterPro" id="IPR050469">
    <property type="entry name" value="Diguanylate_Cyclase"/>
</dbReference>
<dbReference type="AlphaFoldDB" id="M1MIW0"/>
<dbReference type="SUPFAM" id="SSF48452">
    <property type="entry name" value="TPR-like"/>
    <property type="match status" value="2"/>
</dbReference>
<dbReference type="FunFam" id="3.30.70.270:FF:000001">
    <property type="entry name" value="Diguanylate cyclase domain protein"/>
    <property type="match status" value="1"/>
</dbReference>
<dbReference type="SMART" id="SM00267">
    <property type="entry name" value="GGDEF"/>
    <property type="match status" value="1"/>
</dbReference>
<feature type="domain" description="GGDEF" evidence="1">
    <location>
        <begin position="331"/>
        <end position="464"/>
    </location>
</feature>
<dbReference type="Pfam" id="PF00990">
    <property type="entry name" value="GGDEF"/>
    <property type="match status" value="1"/>
</dbReference>
<dbReference type="InterPro" id="IPR029787">
    <property type="entry name" value="Nucleotide_cyclase"/>
</dbReference>
<dbReference type="PROSITE" id="PS50887">
    <property type="entry name" value="GGDEF"/>
    <property type="match status" value="1"/>
</dbReference>
<dbReference type="SUPFAM" id="SSF55073">
    <property type="entry name" value="Nucleotide cyclase"/>
    <property type="match status" value="1"/>
</dbReference>
<reference evidence="2 3" key="1">
    <citation type="submission" date="2013-02" db="EMBL/GenBank/DDBJ databases">
        <title>Genome sequence of Clostridium saccharoperbutylacetonicum N1-4(HMT).</title>
        <authorList>
            <person name="Poehlein A."/>
            <person name="Daniel R."/>
        </authorList>
    </citation>
    <scope>NUCLEOTIDE SEQUENCE [LARGE SCALE GENOMIC DNA]</scope>
    <source>
        <strain evidence="3">N1-4(HMT)</strain>
    </source>
</reference>
<keyword evidence="3" id="KW-1185">Reference proteome</keyword>
<dbReference type="Gene3D" id="1.25.40.10">
    <property type="entry name" value="Tetratricopeptide repeat domain"/>
    <property type="match status" value="2"/>
</dbReference>
<dbReference type="eggNOG" id="COG2199">
    <property type="taxonomic scope" value="Bacteria"/>
</dbReference>
<evidence type="ECO:0000313" key="3">
    <source>
        <dbReference type="Proteomes" id="UP000011728"/>
    </source>
</evidence>
<dbReference type="InterPro" id="IPR000160">
    <property type="entry name" value="GGDEF_dom"/>
</dbReference>
<dbReference type="InterPro" id="IPR043128">
    <property type="entry name" value="Rev_trsase/Diguanyl_cyclase"/>
</dbReference>
<proteinExistence type="predicted"/>
<dbReference type="STRING" id="36745.CLSAP_22970"/>
<dbReference type="NCBIfam" id="TIGR00254">
    <property type="entry name" value="GGDEF"/>
    <property type="match status" value="1"/>
</dbReference>
<protein>
    <submittedName>
        <fullName evidence="2">Diguanylate cyclase</fullName>
    </submittedName>
</protein>
<dbReference type="PANTHER" id="PTHR45138">
    <property type="entry name" value="REGULATORY COMPONENTS OF SENSORY TRANSDUCTION SYSTEM"/>
    <property type="match status" value="1"/>
</dbReference>
<gene>
    <name evidence="2" type="ORF">Cspa_c24780</name>
</gene>
<dbReference type="SMART" id="SM00028">
    <property type="entry name" value="TPR"/>
    <property type="match status" value="4"/>
</dbReference>
<dbReference type="RefSeq" id="WP_015392562.1">
    <property type="nucleotide sequence ID" value="NC_020291.1"/>
</dbReference>
<dbReference type="HOGENOM" id="CLU_582285_0_0_9"/>
<dbReference type="GO" id="GO:0052621">
    <property type="term" value="F:diguanylate cyclase activity"/>
    <property type="evidence" value="ECO:0007669"/>
    <property type="project" value="TreeGrafter"/>
</dbReference>
<dbReference type="Proteomes" id="UP000011728">
    <property type="component" value="Chromosome"/>
</dbReference>
<dbReference type="InterPro" id="IPR019734">
    <property type="entry name" value="TPR_rpt"/>
</dbReference>
<accession>M1MIW0</accession>
<dbReference type="OrthoDB" id="9805474at2"/>
<dbReference type="InterPro" id="IPR011990">
    <property type="entry name" value="TPR-like_helical_dom_sf"/>
</dbReference>
<sequence>MSKEELKLLRNRVTELRAEGKYKETIENCYNLIKKAMKLKDYKSLLTAYINLGASYYCIGDIELAFESLSKHSEYCDKYGDEEDILNSSNILALLYEYNKDYVSSKDTLKKAIDLGKKLRKYNIVSNAYSNYAHICMIEENYTEALEMAVIGLEIARLHKPASKILELRVRLNIGKALIGLDDFKNSKHIIDEIINDEILDLFIREKSQVYHLKGCWYSKQKLYKEALESYNVAKTLVESYNDIHLLQIIQEERCKLCDDMGNIDLGYQVQKEYITLLKEINNRELQSMALKLQVKHNMAEMRKKANMDFLTGLYNRSYIEVTANQWLKNDKIICIVFDVDKFKSFNDNYGHLFGDEVIKKVSRTCLNIIKKPDLVGRFGGDEFVILIKGNSKEKAISKAEQLLEGIRNLKIHDGNDVISITISIGISDNIDRIITDFKELFELADRGLYKAKKNGRNQICTYD</sequence>
<dbReference type="PATRIC" id="fig|931276.5.peg.2482"/>
<dbReference type="EMBL" id="CP004121">
    <property type="protein sequence ID" value="AGF56243.1"/>
    <property type="molecule type" value="Genomic_DNA"/>
</dbReference>
<dbReference type="CDD" id="cd01949">
    <property type="entry name" value="GGDEF"/>
    <property type="match status" value="1"/>
</dbReference>
<name>M1MIW0_9CLOT</name>
<dbReference type="Gene3D" id="3.30.70.270">
    <property type="match status" value="1"/>
</dbReference>
<dbReference type="KEGG" id="csr:Cspa_c24780"/>
<evidence type="ECO:0000313" key="2">
    <source>
        <dbReference type="EMBL" id="AGF56243.1"/>
    </source>
</evidence>
<evidence type="ECO:0000259" key="1">
    <source>
        <dbReference type="PROSITE" id="PS50887"/>
    </source>
</evidence>
<organism evidence="2 3">
    <name type="scientific">Clostridium saccharoperbutylacetonicum N1-4(HMT)</name>
    <dbReference type="NCBI Taxonomy" id="931276"/>
    <lineage>
        <taxon>Bacteria</taxon>
        <taxon>Bacillati</taxon>
        <taxon>Bacillota</taxon>
        <taxon>Clostridia</taxon>
        <taxon>Eubacteriales</taxon>
        <taxon>Clostridiaceae</taxon>
        <taxon>Clostridium</taxon>
    </lineage>
</organism>